<dbReference type="GO" id="GO:0000162">
    <property type="term" value="P:L-tryptophan biosynthetic process"/>
    <property type="evidence" value="ECO:0007669"/>
    <property type="project" value="TreeGrafter"/>
</dbReference>
<dbReference type="PRINTS" id="PR00095">
    <property type="entry name" value="ANTSNTHASEI"/>
</dbReference>
<comment type="subunit">
    <text evidence="2">Heterotetramer consisting of two non-identical subunits: a beta subunit (TrpG) and a large alpha subunit (TrpE).</text>
</comment>
<keyword evidence="12" id="KW-1185">Reference proteome</keyword>
<evidence type="ECO:0000256" key="3">
    <source>
        <dbReference type="ARBA" id="ARBA00020653"/>
    </source>
</evidence>
<evidence type="ECO:0000256" key="1">
    <source>
        <dbReference type="ARBA" id="ARBA00001946"/>
    </source>
</evidence>
<dbReference type="EMBL" id="FNVA01000002">
    <property type="protein sequence ID" value="SEF95182.1"/>
    <property type="molecule type" value="Genomic_DNA"/>
</dbReference>
<protein>
    <recommendedName>
        <fullName evidence="3">Anthranilate synthase component 1</fullName>
    </recommendedName>
</protein>
<feature type="domain" description="Anthranilate synthase component I N-terminal" evidence="10">
    <location>
        <begin position="35"/>
        <end position="175"/>
    </location>
</feature>
<keyword evidence="6" id="KW-0456">Lyase</keyword>
<dbReference type="InterPro" id="IPR005801">
    <property type="entry name" value="ADC_synthase"/>
</dbReference>
<evidence type="ECO:0000313" key="11">
    <source>
        <dbReference type="EMBL" id="SEF95182.1"/>
    </source>
</evidence>
<comment type="cofactor">
    <cofactor evidence="1">
        <name>Mg(2+)</name>
        <dbReference type="ChEBI" id="CHEBI:18420"/>
    </cofactor>
</comment>
<keyword evidence="5" id="KW-0460">Magnesium</keyword>
<name>A0A1H5W6S0_9BACT</name>
<evidence type="ECO:0000256" key="5">
    <source>
        <dbReference type="ARBA" id="ARBA00022842"/>
    </source>
</evidence>
<dbReference type="Gene3D" id="3.60.120.10">
    <property type="entry name" value="Anthranilate synthase"/>
    <property type="match status" value="1"/>
</dbReference>
<reference evidence="11 12" key="1">
    <citation type="submission" date="2016-10" db="EMBL/GenBank/DDBJ databases">
        <authorList>
            <person name="de Groot N.N."/>
        </authorList>
    </citation>
    <scope>NUCLEOTIDE SEQUENCE [LARGE SCALE GENOMIC DNA]</scope>
    <source>
        <strain evidence="11 12">DSM 22489</strain>
    </source>
</reference>
<dbReference type="InterPro" id="IPR019999">
    <property type="entry name" value="Anth_synth_I-like"/>
</dbReference>
<dbReference type="AlphaFoldDB" id="A0A1H5W6S0"/>
<organism evidence="11 12">
    <name type="scientific">Bryocella elongata</name>
    <dbReference type="NCBI Taxonomy" id="863522"/>
    <lineage>
        <taxon>Bacteria</taxon>
        <taxon>Pseudomonadati</taxon>
        <taxon>Acidobacteriota</taxon>
        <taxon>Terriglobia</taxon>
        <taxon>Terriglobales</taxon>
        <taxon>Acidobacteriaceae</taxon>
        <taxon>Bryocella</taxon>
    </lineage>
</organism>
<dbReference type="SUPFAM" id="SSF56322">
    <property type="entry name" value="ADC synthase"/>
    <property type="match status" value="1"/>
</dbReference>
<accession>A0A1H5W6S0</accession>
<keyword evidence="4" id="KW-0479">Metal-binding</keyword>
<evidence type="ECO:0000256" key="8">
    <source>
        <dbReference type="ARBA" id="ARBA00047683"/>
    </source>
</evidence>
<dbReference type="Pfam" id="PF00425">
    <property type="entry name" value="Chorismate_bind"/>
    <property type="match status" value="1"/>
</dbReference>
<dbReference type="Pfam" id="PF04715">
    <property type="entry name" value="Anth_synt_I_N"/>
    <property type="match status" value="1"/>
</dbReference>
<evidence type="ECO:0000256" key="4">
    <source>
        <dbReference type="ARBA" id="ARBA00022723"/>
    </source>
</evidence>
<proteinExistence type="predicted"/>
<sequence>MFFMPRSLTTPSLKDFQKLARTHSLVPVSRTVAADLETPVSAFLKVASVEPEAFLLESVEGGEHVGRYTFIGIRPYRTLTARGGEVTLTEGRRKKIYKADIFTELKRALSGETPARLPGLPPFTAGAVGFFSYDVVRLIEKLPTHAVDELHAPDAHLMFFDEVLAFDHVRKQIHLMVTAGARKPFELPGAPSVPTGSSSGRVGAKDYASANRRLDRLEKMLNAALPKPKRKPSAKLGALKLTARTKPAQFLKAVEKTKNYITAGDIFQCVLSQRFDCTPGVDAFDVYRSLRIVNPSPYLYFLRFNVPGSAREPNASARVQGSGSRAQKTVRGKAQSEPLALNPGPLHIVGSSPEMLVRVSSNGKIEYRPIAGTRPRGADEMLDREMEAGLRADAKEIAEHVMLVDLGRNDVGRVSEYGSVRVKDLMFVERYSHVMHLVSALEGTLRKDLAPIDAFKACFPAGTLSGAPKIRAMEIIDELEPARRGVYGGAIFYADFAGNLDSCIAIRTLFMDGEEGHIQAGAGIVADSVPQKEHEECRNKAAAVVRAIERARAM</sequence>
<dbReference type="PANTHER" id="PTHR11236:SF48">
    <property type="entry name" value="ISOCHORISMATE SYNTHASE MENF"/>
    <property type="match status" value="1"/>
</dbReference>
<dbReference type="GO" id="GO:0004049">
    <property type="term" value="F:anthranilate synthase activity"/>
    <property type="evidence" value="ECO:0007669"/>
    <property type="project" value="UniProtKB-EC"/>
</dbReference>
<feature type="domain" description="Chorismate-utilising enzyme C-terminal" evidence="9">
    <location>
        <begin position="248"/>
        <end position="540"/>
    </location>
</feature>
<evidence type="ECO:0000259" key="9">
    <source>
        <dbReference type="Pfam" id="PF00425"/>
    </source>
</evidence>
<gene>
    <name evidence="11" type="ORF">SAMN05421819_1461</name>
</gene>
<evidence type="ECO:0000256" key="2">
    <source>
        <dbReference type="ARBA" id="ARBA00011575"/>
    </source>
</evidence>
<dbReference type="PANTHER" id="PTHR11236">
    <property type="entry name" value="AMINOBENZOATE/ANTHRANILATE SYNTHASE"/>
    <property type="match status" value="1"/>
</dbReference>
<evidence type="ECO:0000256" key="6">
    <source>
        <dbReference type="ARBA" id="ARBA00023239"/>
    </source>
</evidence>
<comment type="catalytic activity">
    <reaction evidence="8">
        <text>chorismate + L-glutamine = anthranilate + pyruvate + L-glutamate + H(+)</text>
        <dbReference type="Rhea" id="RHEA:21732"/>
        <dbReference type="ChEBI" id="CHEBI:15361"/>
        <dbReference type="ChEBI" id="CHEBI:15378"/>
        <dbReference type="ChEBI" id="CHEBI:16567"/>
        <dbReference type="ChEBI" id="CHEBI:29748"/>
        <dbReference type="ChEBI" id="CHEBI:29985"/>
        <dbReference type="ChEBI" id="CHEBI:58359"/>
        <dbReference type="EC" id="4.1.3.27"/>
    </reaction>
</comment>
<comment type="function">
    <text evidence="7">Part of a heterotetrameric complex that catalyzes the two-step biosynthesis of anthranilate, an intermediate in the biosynthesis of L-tryptophan. In the first step, the glutamine-binding beta subunit (TrpG) of anthranilate synthase (AS) provides the glutamine amidotransferase activity which generates ammonia as a substrate that, along with chorismate, is used in the second step, catalyzed by the large alpha subunit of AS (TrpE) to produce anthranilate. In the absence of TrpG, TrpE can synthesize anthranilate directly from chorismate and high concentrations of ammonia.</text>
</comment>
<dbReference type="InterPro" id="IPR006805">
    <property type="entry name" value="Anth_synth_I_N"/>
</dbReference>
<dbReference type="InterPro" id="IPR015890">
    <property type="entry name" value="Chorismate_C"/>
</dbReference>
<dbReference type="Proteomes" id="UP000236728">
    <property type="component" value="Unassembled WGS sequence"/>
</dbReference>
<evidence type="ECO:0000259" key="10">
    <source>
        <dbReference type="Pfam" id="PF04715"/>
    </source>
</evidence>
<evidence type="ECO:0000313" key="12">
    <source>
        <dbReference type="Proteomes" id="UP000236728"/>
    </source>
</evidence>
<dbReference type="GO" id="GO:0046872">
    <property type="term" value="F:metal ion binding"/>
    <property type="evidence" value="ECO:0007669"/>
    <property type="project" value="UniProtKB-KW"/>
</dbReference>
<evidence type="ECO:0000256" key="7">
    <source>
        <dbReference type="ARBA" id="ARBA00025634"/>
    </source>
</evidence>